<evidence type="ECO:0000313" key="1">
    <source>
        <dbReference type="EMBL" id="OGC25039.1"/>
    </source>
</evidence>
<dbReference type="Pfam" id="PF12686">
    <property type="entry name" value="DUF3800"/>
    <property type="match status" value="1"/>
</dbReference>
<dbReference type="Proteomes" id="UP000178417">
    <property type="component" value="Unassembled WGS sequence"/>
</dbReference>
<name>A0A1F4SX84_UNCSA</name>
<evidence type="ECO:0000313" key="2">
    <source>
        <dbReference type="Proteomes" id="UP000178417"/>
    </source>
</evidence>
<evidence type="ECO:0008006" key="3">
    <source>
        <dbReference type="Google" id="ProtNLM"/>
    </source>
</evidence>
<sequence>MWFLYLDESGDLGFDFVNRKPSKFFTITILAIKGIDNNRELINCVKKVLKRKLNNKKNKKRFIQELKGVTTNFGIKKYFYELIKDLPFAIFSLTLNKKRVYSKLIDEKERIYNYIARKVLDEIKFENANNQVDLIVDKSKGTEQIKDFNAYIVGHLQARLNPKVFLNILHVNSWNSKGIQAVDLFSWGIFRSYEKQDFGWLNVFKNKVKFNEQFL</sequence>
<gene>
    <name evidence="1" type="ORF">A2310_00010</name>
</gene>
<organism evidence="1 2">
    <name type="scientific">candidate division WOR-1 bacterium RIFOXYB2_FULL_37_13</name>
    <dbReference type="NCBI Taxonomy" id="1802579"/>
    <lineage>
        <taxon>Bacteria</taxon>
        <taxon>Bacillati</taxon>
        <taxon>Saganbacteria</taxon>
    </lineage>
</organism>
<accession>A0A1F4SX84</accession>
<proteinExistence type="predicted"/>
<dbReference type="InterPro" id="IPR024524">
    <property type="entry name" value="DUF3800"/>
</dbReference>
<dbReference type="EMBL" id="MEUB01000004">
    <property type="protein sequence ID" value="OGC25039.1"/>
    <property type="molecule type" value="Genomic_DNA"/>
</dbReference>
<protein>
    <recommendedName>
        <fullName evidence="3">DUF3800 domain-containing protein</fullName>
    </recommendedName>
</protein>
<dbReference type="AlphaFoldDB" id="A0A1F4SX84"/>
<reference evidence="1 2" key="1">
    <citation type="journal article" date="2016" name="Nat. Commun.">
        <title>Thousands of microbial genomes shed light on interconnected biogeochemical processes in an aquifer system.</title>
        <authorList>
            <person name="Anantharaman K."/>
            <person name="Brown C.T."/>
            <person name="Hug L.A."/>
            <person name="Sharon I."/>
            <person name="Castelle C.J."/>
            <person name="Probst A.J."/>
            <person name="Thomas B.C."/>
            <person name="Singh A."/>
            <person name="Wilkins M.J."/>
            <person name="Karaoz U."/>
            <person name="Brodie E.L."/>
            <person name="Williams K.H."/>
            <person name="Hubbard S.S."/>
            <person name="Banfield J.F."/>
        </authorList>
    </citation>
    <scope>NUCLEOTIDE SEQUENCE [LARGE SCALE GENOMIC DNA]</scope>
</reference>
<comment type="caution">
    <text evidence="1">The sequence shown here is derived from an EMBL/GenBank/DDBJ whole genome shotgun (WGS) entry which is preliminary data.</text>
</comment>